<dbReference type="InterPro" id="IPR011711">
    <property type="entry name" value="GntR_C"/>
</dbReference>
<evidence type="ECO:0000313" key="5">
    <source>
        <dbReference type="EMBL" id="MFC3965733.1"/>
    </source>
</evidence>
<proteinExistence type="predicted"/>
<dbReference type="InterPro" id="IPR036390">
    <property type="entry name" value="WH_DNA-bd_sf"/>
</dbReference>
<protein>
    <submittedName>
        <fullName evidence="5">GntR family transcriptional regulator</fullName>
    </submittedName>
</protein>
<dbReference type="PANTHER" id="PTHR43537:SF45">
    <property type="entry name" value="GNTR FAMILY REGULATORY PROTEIN"/>
    <property type="match status" value="1"/>
</dbReference>
<dbReference type="SUPFAM" id="SSF46785">
    <property type="entry name" value="Winged helix' DNA-binding domain"/>
    <property type="match status" value="1"/>
</dbReference>
<dbReference type="SMART" id="SM00345">
    <property type="entry name" value="HTH_GNTR"/>
    <property type="match status" value="1"/>
</dbReference>
<keyword evidence="6" id="KW-1185">Reference proteome</keyword>
<organism evidence="5 6">
    <name type="scientific">Nocardia jiangsuensis</name>
    <dbReference type="NCBI Taxonomy" id="1691563"/>
    <lineage>
        <taxon>Bacteria</taxon>
        <taxon>Bacillati</taxon>
        <taxon>Actinomycetota</taxon>
        <taxon>Actinomycetes</taxon>
        <taxon>Mycobacteriales</taxon>
        <taxon>Nocardiaceae</taxon>
        <taxon>Nocardia</taxon>
    </lineage>
</organism>
<keyword evidence="3" id="KW-0804">Transcription</keyword>
<dbReference type="SMART" id="SM00895">
    <property type="entry name" value="FCD"/>
    <property type="match status" value="1"/>
</dbReference>
<dbReference type="EMBL" id="JBHSAX010000022">
    <property type="protein sequence ID" value="MFC3965733.1"/>
    <property type="molecule type" value="Genomic_DNA"/>
</dbReference>
<dbReference type="Gene3D" id="1.20.120.530">
    <property type="entry name" value="GntR ligand-binding domain-like"/>
    <property type="match status" value="1"/>
</dbReference>
<dbReference type="PANTHER" id="PTHR43537">
    <property type="entry name" value="TRANSCRIPTIONAL REGULATOR, GNTR FAMILY"/>
    <property type="match status" value="1"/>
</dbReference>
<gene>
    <name evidence="5" type="ORF">ACFO0B_27405</name>
</gene>
<evidence type="ECO:0000256" key="1">
    <source>
        <dbReference type="ARBA" id="ARBA00023015"/>
    </source>
</evidence>
<reference evidence="6" key="1">
    <citation type="journal article" date="2019" name="Int. J. Syst. Evol. Microbiol.">
        <title>The Global Catalogue of Microorganisms (GCM) 10K type strain sequencing project: providing services to taxonomists for standard genome sequencing and annotation.</title>
        <authorList>
            <consortium name="The Broad Institute Genomics Platform"/>
            <consortium name="The Broad Institute Genome Sequencing Center for Infectious Disease"/>
            <person name="Wu L."/>
            <person name="Ma J."/>
        </authorList>
    </citation>
    <scope>NUCLEOTIDE SEQUENCE [LARGE SCALE GENOMIC DNA]</scope>
    <source>
        <strain evidence="6">CGMCC 4.7330</strain>
    </source>
</reference>
<accession>A0ABV8E0U5</accession>
<dbReference type="SUPFAM" id="SSF48008">
    <property type="entry name" value="GntR ligand-binding domain-like"/>
    <property type="match status" value="1"/>
</dbReference>
<keyword evidence="2" id="KW-0238">DNA-binding</keyword>
<evidence type="ECO:0000256" key="2">
    <source>
        <dbReference type="ARBA" id="ARBA00023125"/>
    </source>
</evidence>
<comment type="caution">
    <text evidence="5">The sequence shown here is derived from an EMBL/GenBank/DDBJ whole genome shotgun (WGS) entry which is preliminary data.</text>
</comment>
<sequence>MATPVRTRTSTPPGSLRDTVYAALRDDLMNGRIGFEQRLTEPKVSARFGISRTPAREALAMLCADGLLRREEVGFAPVRPSIPVVRDLYELRLTLELSGIQRAITNPAVVHDRDALLAERERWRVLRADPPEQQPGFVVVDEEFHVALLTAAGNGELVRALTAVNARIRHVRMFDFMVNNRIEVTIAEHLAILDAVLAGELTQAHGLLHRHIGESLDVVLDRVTRAVVAMSMASEQE</sequence>
<dbReference type="Pfam" id="PF00392">
    <property type="entry name" value="GntR"/>
    <property type="match status" value="1"/>
</dbReference>
<dbReference type="InterPro" id="IPR000524">
    <property type="entry name" value="Tscrpt_reg_HTH_GntR"/>
</dbReference>
<dbReference type="InterPro" id="IPR036388">
    <property type="entry name" value="WH-like_DNA-bd_sf"/>
</dbReference>
<dbReference type="RefSeq" id="WP_378615838.1">
    <property type="nucleotide sequence ID" value="NZ_JBHSAX010000022.1"/>
</dbReference>
<evidence type="ECO:0000313" key="6">
    <source>
        <dbReference type="Proteomes" id="UP001595696"/>
    </source>
</evidence>
<evidence type="ECO:0000259" key="4">
    <source>
        <dbReference type="PROSITE" id="PS50949"/>
    </source>
</evidence>
<feature type="domain" description="HTH gntR-type" evidence="4">
    <location>
        <begin position="14"/>
        <end position="81"/>
    </location>
</feature>
<dbReference type="InterPro" id="IPR008920">
    <property type="entry name" value="TF_FadR/GntR_C"/>
</dbReference>
<dbReference type="Pfam" id="PF07729">
    <property type="entry name" value="FCD"/>
    <property type="match status" value="1"/>
</dbReference>
<evidence type="ECO:0000256" key="3">
    <source>
        <dbReference type="ARBA" id="ARBA00023163"/>
    </source>
</evidence>
<dbReference type="PROSITE" id="PS50949">
    <property type="entry name" value="HTH_GNTR"/>
    <property type="match status" value="1"/>
</dbReference>
<keyword evidence="1" id="KW-0805">Transcription regulation</keyword>
<dbReference type="Proteomes" id="UP001595696">
    <property type="component" value="Unassembled WGS sequence"/>
</dbReference>
<name>A0ABV8E0U5_9NOCA</name>
<dbReference type="Gene3D" id="1.10.10.10">
    <property type="entry name" value="Winged helix-like DNA-binding domain superfamily/Winged helix DNA-binding domain"/>
    <property type="match status" value="1"/>
</dbReference>